<dbReference type="Proteomes" id="UP000692954">
    <property type="component" value="Unassembled WGS sequence"/>
</dbReference>
<evidence type="ECO:0000313" key="2">
    <source>
        <dbReference type="Proteomes" id="UP000692954"/>
    </source>
</evidence>
<dbReference type="EMBL" id="CAJJDN010000004">
    <property type="protein sequence ID" value="CAD8050023.1"/>
    <property type="molecule type" value="Genomic_DNA"/>
</dbReference>
<protein>
    <submittedName>
        <fullName evidence="1">Uncharacterized protein</fullName>
    </submittedName>
</protein>
<evidence type="ECO:0000313" key="1">
    <source>
        <dbReference type="EMBL" id="CAD8050023.1"/>
    </source>
</evidence>
<dbReference type="OrthoDB" id="286296at2759"/>
<sequence>MKMTFLQHILISCTNQCDGLELTFDCETGYEEVGLRIIDQFNDLYGNQLNFKITHNRIIKRENLTLSKKMIITINKVYKFDSSCIKMKKMKLLRIISDYQYPFNISLSYNKHEFCKLMISATQNSIFNIVTYIYYLIDKQIKVYKIINKQNKVFGQVLYFIRYYQFNLQRELFEIKFFNRYFDNFQ</sequence>
<accession>A0A8S1K6L8</accession>
<keyword evidence="2" id="KW-1185">Reference proteome</keyword>
<dbReference type="AlphaFoldDB" id="A0A8S1K6L8"/>
<name>A0A8S1K6L8_9CILI</name>
<reference evidence="1" key="1">
    <citation type="submission" date="2021-01" db="EMBL/GenBank/DDBJ databases">
        <authorList>
            <consortium name="Genoscope - CEA"/>
            <person name="William W."/>
        </authorList>
    </citation>
    <scope>NUCLEOTIDE SEQUENCE</scope>
</reference>
<proteinExistence type="predicted"/>
<comment type="caution">
    <text evidence="1">The sequence shown here is derived from an EMBL/GenBank/DDBJ whole genome shotgun (WGS) entry which is preliminary data.</text>
</comment>
<gene>
    <name evidence="1" type="ORF">PSON_ATCC_30995.1.T0040434</name>
</gene>
<organism evidence="1 2">
    <name type="scientific">Paramecium sonneborni</name>
    <dbReference type="NCBI Taxonomy" id="65129"/>
    <lineage>
        <taxon>Eukaryota</taxon>
        <taxon>Sar</taxon>
        <taxon>Alveolata</taxon>
        <taxon>Ciliophora</taxon>
        <taxon>Intramacronucleata</taxon>
        <taxon>Oligohymenophorea</taxon>
        <taxon>Peniculida</taxon>
        <taxon>Parameciidae</taxon>
        <taxon>Paramecium</taxon>
    </lineage>
</organism>